<protein>
    <submittedName>
        <fullName evidence="5">Glycosyl transferase family A</fullName>
    </submittedName>
</protein>
<evidence type="ECO:0000256" key="1">
    <source>
        <dbReference type="ARBA" id="ARBA00022679"/>
    </source>
</evidence>
<dbReference type="GO" id="GO:0016740">
    <property type="term" value="F:transferase activity"/>
    <property type="evidence" value="ECO:0007669"/>
    <property type="project" value="UniProtKB-KW"/>
</dbReference>
<dbReference type="RefSeq" id="WP_189406980.1">
    <property type="nucleotide sequence ID" value="NZ_BMXP01000006.1"/>
</dbReference>
<reference evidence="5" key="2">
    <citation type="submission" date="2020-09" db="EMBL/GenBank/DDBJ databases">
        <authorList>
            <person name="Sun Q."/>
            <person name="Kim S."/>
        </authorList>
    </citation>
    <scope>NUCLEOTIDE SEQUENCE</scope>
    <source>
        <strain evidence="5">KCTC 22164</strain>
    </source>
</reference>
<evidence type="ECO:0000259" key="3">
    <source>
        <dbReference type="Pfam" id="PF00535"/>
    </source>
</evidence>
<sequence>MDNSVSVVTIVKNRTSQLRNLVKQLENSSLTPDELVVVWMAPPSDYSLMTSDKFTITHKFAVSESLPIARARNKGIEAASADIVAYVAVDALISKDALLKGVNSWKPRTVVTSQPRKVSDEDYRKGYAFISSQTRLHNVRSKETHHGMLSHDSGCATLFFIHQKDFTATGGFDQRYTGFGLNDEDFFSQCRELGLGFTRLNDDVFVRANPQARCPLHHLLDFCNNAEQFRRKWGRYPRHQTLTEFAMAGYINRDFEQSGLHIQQLPDTNAKTDEIEQQPSPQSLPARMTTVA</sequence>
<dbReference type="Gene3D" id="3.90.550.10">
    <property type="entry name" value="Spore Coat Polysaccharide Biosynthesis Protein SpsA, Chain A"/>
    <property type="match status" value="1"/>
</dbReference>
<evidence type="ECO:0000313" key="6">
    <source>
        <dbReference type="Proteomes" id="UP000631300"/>
    </source>
</evidence>
<dbReference type="InterPro" id="IPR027791">
    <property type="entry name" value="Galactosyl_T_C"/>
</dbReference>
<feature type="region of interest" description="Disordered" evidence="2">
    <location>
        <begin position="272"/>
        <end position="292"/>
    </location>
</feature>
<dbReference type="Proteomes" id="UP000631300">
    <property type="component" value="Unassembled WGS sequence"/>
</dbReference>
<evidence type="ECO:0000256" key="2">
    <source>
        <dbReference type="SAM" id="MobiDB-lite"/>
    </source>
</evidence>
<keyword evidence="1 5" id="KW-0808">Transferase</keyword>
<accession>A0A918JNA2</accession>
<dbReference type="EMBL" id="BMXP01000006">
    <property type="protein sequence ID" value="GGW90037.1"/>
    <property type="molecule type" value="Genomic_DNA"/>
</dbReference>
<dbReference type="InterPro" id="IPR029044">
    <property type="entry name" value="Nucleotide-diphossugar_trans"/>
</dbReference>
<organism evidence="5 6">
    <name type="scientific">Alteromonas halophila</name>
    <dbReference type="NCBI Taxonomy" id="516698"/>
    <lineage>
        <taxon>Bacteria</taxon>
        <taxon>Pseudomonadati</taxon>
        <taxon>Pseudomonadota</taxon>
        <taxon>Gammaproteobacteria</taxon>
        <taxon>Alteromonadales</taxon>
        <taxon>Alteromonadaceae</taxon>
        <taxon>Alteromonas/Salinimonas group</taxon>
        <taxon>Alteromonas</taxon>
    </lineage>
</organism>
<name>A0A918JNA2_9ALTE</name>
<gene>
    <name evidence="5" type="ORF">GCM10007391_25500</name>
</gene>
<dbReference type="InterPro" id="IPR001173">
    <property type="entry name" value="Glyco_trans_2-like"/>
</dbReference>
<feature type="domain" description="Galactosyltransferase C-terminal" evidence="4">
    <location>
        <begin position="156"/>
        <end position="202"/>
    </location>
</feature>
<proteinExistence type="predicted"/>
<dbReference type="Pfam" id="PF00535">
    <property type="entry name" value="Glycos_transf_2"/>
    <property type="match status" value="1"/>
</dbReference>
<reference evidence="5" key="1">
    <citation type="journal article" date="2014" name="Int. J. Syst. Evol. Microbiol.">
        <title>Complete genome sequence of Corynebacterium casei LMG S-19264T (=DSM 44701T), isolated from a smear-ripened cheese.</title>
        <authorList>
            <consortium name="US DOE Joint Genome Institute (JGI-PGF)"/>
            <person name="Walter F."/>
            <person name="Albersmeier A."/>
            <person name="Kalinowski J."/>
            <person name="Ruckert C."/>
        </authorList>
    </citation>
    <scope>NUCLEOTIDE SEQUENCE</scope>
    <source>
        <strain evidence="5">KCTC 22164</strain>
    </source>
</reference>
<dbReference type="CDD" id="cd00761">
    <property type="entry name" value="Glyco_tranf_GTA_type"/>
    <property type="match status" value="1"/>
</dbReference>
<comment type="caution">
    <text evidence="5">The sequence shown here is derived from an EMBL/GenBank/DDBJ whole genome shotgun (WGS) entry which is preliminary data.</text>
</comment>
<evidence type="ECO:0000259" key="4">
    <source>
        <dbReference type="Pfam" id="PF02709"/>
    </source>
</evidence>
<feature type="domain" description="Glycosyltransferase 2-like" evidence="3">
    <location>
        <begin position="6"/>
        <end position="131"/>
    </location>
</feature>
<evidence type="ECO:0000313" key="5">
    <source>
        <dbReference type="EMBL" id="GGW90037.1"/>
    </source>
</evidence>
<dbReference type="SUPFAM" id="SSF53448">
    <property type="entry name" value="Nucleotide-diphospho-sugar transferases"/>
    <property type="match status" value="1"/>
</dbReference>
<keyword evidence="6" id="KW-1185">Reference proteome</keyword>
<dbReference type="AlphaFoldDB" id="A0A918JNA2"/>
<dbReference type="Pfam" id="PF02709">
    <property type="entry name" value="Glyco_transf_7C"/>
    <property type="match status" value="1"/>
</dbReference>